<name>A0A2N5N2X2_9BACL</name>
<dbReference type="InterPro" id="IPR005467">
    <property type="entry name" value="His_kinase_dom"/>
</dbReference>
<dbReference type="EC" id="2.7.13.3" evidence="2"/>
<dbReference type="PANTHER" id="PTHR43065:SF10">
    <property type="entry name" value="PEROXIDE STRESS-ACTIVATED HISTIDINE KINASE MAK3"/>
    <property type="match status" value="1"/>
</dbReference>
<keyword evidence="9" id="KW-0472">Membrane</keyword>
<evidence type="ECO:0000256" key="6">
    <source>
        <dbReference type="ARBA" id="ARBA00022777"/>
    </source>
</evidence>
<evidence type="ECO:0000256" key="1">
    <source>
        <dbReference type="ARBA" id="ARBA00000085"/>
    </source>
</evidence>
<evidence type="ECO:0000313" key="11">
    <source>
        <dbReference type="EMBL" id="PLT44673.1"/>
    </source>
</evidence>
<keyword evidence="9" id="KW-0812">Transmembrane</keyword>
<dbReference type="Gene3D" id="3.30.565.10">
    <property type="entry name" value="Histidine kinase-like ATPase, C-terminal domain"/>
    <property type="match status" value="1"/>
</dbReference>
<dbReference type="SUPFAM" id="SSF55785">
    <property type="entry name" value="PYP-like sensor domain (PAS domain)"/>
    <property type="match status" value="1"/>
</dbReference>
<feature type="transmembrane region" description="Helical" evidence="9">
    <location>
        <begin position="101"/>
        <end position="118"/>
    </location>
</feature>
<reference evidence="11 12" key="1">
    <citation type="submission" date="2017-05" db="EMBL/GenBank/DDBJ databases">
        <title>Functional genome analysis of Paenibacillus pasadenensis strain R16: insights on endophytic life style and antifungal activity.</title>
        <authorList>
            <person name="Passera A."/>
            <person name="Marcolungo L."/>
            <person name="Casati P."/>
            <person name="Brasca M."/>
            <person name="Quaglino F."/>
            <person name="Delledonne M."/>
        </authorList>
    </citation>
    <scope>NUCLEOTIDE SEQUENCE [LARGE SCALE GENOMIC DNA]</scope>
    <source>
        <strain evidence="11 12">R16</strain>
    </source>
</reference>
<keyword evidence="8" id="KW-0902">Two-component regulatory system</keyword>
<dbReference type="CDD" id="cd00130">
    <property type="entry name" value="PAS"/>
    <property type="match status" value="1"/>
</dbReference>
<dbReference type="GO" id="GO:0005524">
    <property type="term" value="F:ATP binding"/>
    <property type="evidence" value="ECO:0007669"/>
    <property type="project" value="UniProtKB-KW"/>
</dbReference>
<keyword evidence="12" id="KW-1185">Reference proteome</keyword>
<evidence type="ECO:0000256" key="2">
    <source>
        <dbReference type="ARBA" id="ARBA00012438"/>
    </source>
</evidence>
<dbReference type="EMBL" id="NFEZ01000004">
    <property type="protein sequence ID" value="PLT44673.1"/>
    <property type="molecule type" value="Genomic_DNA"/>
</dbReference>
<evidence type="ECO:0000256" key="5">
    <source>
        <dbReference type="ARBA" id="ARBA00022741"/>
    </source>
</evidence>
<dbReference type="Proteomes" id="UP000234789">
    <property type="component" value="Unassembled WGS sequence"/>
</dbReference>
<dbReference type="InterPro" id="IPR036097">
    <property type="entry name" value="HisK_dim/P_sf"/>
</dbReference>
<comment type="catalytic activity">
    <reaction evidence="1">
        <text>ATP + protein L-histidine = ADP + protein N-phospho-L-histidine.</text>
        <dbReference type="EC" id="2.7.13.3"/>
    </reaction>
</comment>
<protein>
    <recommendedName>
        <fullName evidence="2">histidine kinase</fullName>
        <ecNumber evidence="2">2.7.13.3</ecNumber>
    </recommendedName>
</protein>
<organism evidence="11 12">
    <name type="scientific">Paenibacillus pasadenensis</name>
    <dbReference type="NCBI Taxonomy" id="217090"/>
    <lineage>
        <taxon>Bacteria</taxon>
        <taxon>Bacillati</taxon>
        <taxon>Bacillota</taxon>
        <taxon>Bacilli</taxon>
        <taxon>Bacillales</taxon>
        <taxon>Paenibacillaceae</taxon>
        <taxon>Paenibacillus</taxon>
    </lineage>
</organism>
<dbReference type="InterPro" id="IPR003661">
    <property type="entry name" value="HisK_dim/P_dom"/>
</dbReference>
<feature type="domain" description="Histidine kinase" evidence="10">
    <location>
        <begin position="348"/>
        <end position="553"/>
    </location>
</feature>
<evidence type="ECO:0000256" key="9">
    <source>
        <dbReference type="SAM" id="Phobius"/>
    </source>
</evidence>
<keyword evidence="7" id="KW-0067">ATP-binding</keyword>
<evidence type="ECO:0000256" key="3">
    <source>
        <dbReference type="ARBA" id="ARBA00022553"/>
    </source>
</evidence>
<keyword evidence="9" id="KW-1133">Transmembrane helix</keyword>
<comment type="caution">
    <text evidence="11">The sequence shown here is derived from an EMBL/GenBank/DDBJ whole genome shotgun (WGS) entry which is preliminary data.</text>
</comment>
<dbReference type="AlphaFoldDB" id="A0A2N5N2X2"/>
<dbReference type="CDD" id="cd00082">
    <property type="entry name" value="HisKA"/>
    <property type="match status" value="1"/>
</dbReference>
<dbReference type="InterPro" id="IPR036890">
    <property type="entry name" value="HATPase_C_sf"/>
</dbReference>
<evidence type="ECO:0000259" key="10">
    <source>
        <dbReference type="PROSITE" id="PS50109"/>
    </source>
</evidence>
<feature type="transmembrane region" description="Helical" evidence="9">
    <location>
        <begin position="163"/>
        <end position="185"/>
    </location>
</feature>
<dbReference type="PANTHER" id="PTHR43065">
    <property type="entry name" value="SENSOR HISTIDINE KINASE"/>
    <property type="match status" value="1"/>
</dbReference>
<dbReference type="InterPro" id="IPR000014">
    <property type="entry name" value="PAS"/>
</dbReference>
<evidence type="ECO:0000313" key="12">
    <source>
        <dbReference type="Proteomes" id="UP000234789"/>
    </source>
</evidence>
<accession>A0A2N5N2X2</accession>
<dbReference type="GO" id="GO:0000155">
    <property type="term" value="F:phosphorelay sensor kinase activity"/>
    <property type="evidence" value="ECO:0007669"/>
    <property type="project" value="InterPro"/>
</dbReference>
<keyword evidence="4" id="KW-0808">Transferase</keyword>
<dbReference type="SMART" id="SM00388">
    <property type="entry name" value="HisKA"/>
    <property type="match status" value="1"/>
</dbReference>
<dbReference type="Gene3D" id="3.30.450.20">
    <property type="entry name" value="PAS domain"/>
    <property type="match status" value="1"/>
</dbReference>
<dbReference type="InterPro" id="IPR013656">
    <property type="entry name" value="PAS_4"/>
</dbReference>
<feature type="transmembrane region" description="Helical" evidence="9">
    <location>
        <begin position="6"/>
        <end position="24"/>
    </location>
</feature>
<feature type="transmembrane region" description="Helical" evidence="9">
    <location>
        <begin position="33"/>
        <end position="51"/>
    </location>
</feature>
<dbReference type="InterPro" id="IPR004358">
    <property type="entry name" value="Sig_transdc_His_kin-like_C"/>
</dbReference>
<dbReference type="InterPro" id="IPR035965">
    <property type="entry name" value="PAS-like_dom_sf"/>
</dbReference>
<dbReference type="SMART" id="SM00387">
    <property type="entry name" value="HATPase_c"/>
    <property type="match status" value="1"/>
</dbReference>
<dbReference type="PRINTS" id="PR00344">
    <property type="entry name" value="BCTRLSENSOR"/>
</dbReference>
<evidence type="ECO:0000256" key="8">
    <source>
        <dbReference type="ARBA" id="ARBA00023012"/>
    </source>
</evidence>
<dbReference type="RefSeq" id="WP_180968461.1">
    <property type="nucleotide sequence ID" value="NZ_NFEZ01000004.1"/>
</dbReference>
<dbReference type="SUPFAM" id="SSF47384">
    <property type="entry name" value="Homodimeric domain of signal transducing histidine kinase"/>
    <property type="match status" value="1"/>
</dbReference>
<proteinExistence type="predicted"/>
<feature type="transmembrane region" description="Helical" evidence="9">
    <location>
        <begin position="63"/>
        <end position="89"/>
    </location>
</feature>
<keyword evidence="6 11" id="KW-0418">Kinase</keyword>
<gene>
    <name evidence="11" type="ORF">B8V81_3104</name>
</gene>
<dbReference type="PROSITE" id="PS50109">
    <property type="entry name" value="HIS_KIN"/>
    <property type="match status" value="1"/>
</dbReference>
<dbReference type="Pfam" id="PF02518">
    <property type="entry name" value="HATPase_c"/>
    <property type="match status" value="1"/>
</dbReference>
<dbReference type="Gene3D" id="1.10.287.130">
    <property type="match status" value="1"/>
</dbReference>
<keyword evidence="5" id="KW-0547">Nucleotide-binding</keyword>
<dbReference type="SUPFAM" id="SSF55874">
    <property type="entry name" value="ATPase domain of HSP90 chaperone/DNA topoisomerase II/histidine kinase"/>
    <property type="match status" value="1"/>
</dbReference>
<evidence type="ECO:0000256" key="7">
    <source>
        <dbReference type="ARBA" id="ARBA00022840"/>
    </source>
</evidence>
<dbReference type="Pfam" id="PF08448">
    <property type="entry name" value="PAS_4"/>
    <property type="match status" value="1"/>
</dbReference>
<feature type="transmembrane region" description="Helical" evidence="9">
    <location>
        <begin position="130"/>
        <end position="151"/>
    </location>
</feature>
<keyword evidence="3" id="KW-0597">Phosphoprotein</keyword>
<dbReference type="InterPro" id="IPR003594">
    <property type="entry name" value="HATPase_dom"/>
</dbReference>
<dbReference type="Pfam" id="PF00512">
    <property type="entry name" value="HisKA"/>
    <property type="match status" value="1"/>
</dbReference>
<evidence type="ECO:0000256" key="4">
    <source>
        <dbReference type="ARBA" id="ARBA00022679"/>
    </source>
</evidence>
<sequence length="565" mass="63003">MWEKLILQAFVSLLPVFLYQLWMYRLNQGRSSIPFFTIAYGASLAACVLLTETTRFGFDLNLWYIPFLMGSLYGGVPGLATMSTIYAALRLPQLDDGGETLGFVLFLLIAVPVLLLTIRPFQLARLKEKYKILLLLLTVGGAYHAFLYAGYIRQFEPDRLASAAGDIAVIAFISYIAVSLTLYTIHQVIQHYQLQHQLRRMSSNYTNEVHKLQQFIDQMAMGTMGTVLVDADGRISHLNDAAIRLSGQALKGRSKLEFAGMPYERFFRSQEPFKQLFDEAMKGSMSPSTILVEGERSYLTTAFPIRNLQAGIVTGAAMVVQDVTELTQLRDELGRMERLSLVGQMAASITHEIRNPMAVIRGFVQLMRERSPDSQQEYFRIVIDELDRANAIINDFLSLAQNRVISKEQGSLHDIVQELLPLLWADANLRGQSIELSLADEIPTLELNGKEIKQLVLNLARNGMEAMGEKGVLRIATRFSGSAVELSVEDDGEGIPPDKLARLFEPFYTTKARGTGLGLPLCLSIAERHNGRIDVDSEPGRGTVFKVVFDSPVRDGLRLRGPDAG</sequence>